<sequence length="101" mass="11593">MIKSLVRGGVYGRRQVVFFYSSLLLRFTSFRSSNHAQSHPQHSIHSDSLMDRKELFQAFCYGVICVFIHPLVSSFCPLQFTPPFLLFPFLSKPSYSHSSMA</sequence>
<keyword evidence="3" id="KW-1185">Reference proteome</keyword>
<proteinExistence type="predicted"/>
<accession>A0A3F3PWT9</accession>
<name>A0A3F3PWT9_9EURO</name>
<keyword evidence="1" id="KW-0472">Membrane</keyword>
<evidence type="ECO:0000256" key="1">
    <source>
        <dbReference type="SAM" id="Phobius"/>
    </source>
</evidence>
<dbReference type="RefSeq" id="XP_026624452.1">
    <property type="nucleotide sequence ID" value="XM_026767011.1"/>
</dbReference>
<dbReference type="EMBL" id="KZ852055">
    <property type="protein sequence ID" value="RDH31430.1"/>
    <property type="molecule type" value="Genomic_DNA"/>
</dbReference>
<dbReference type="GeneID" id="38135367"/>
<feature type="transmembrane region" description="Helical" evidence="1">
    <location>
        <begin position="58"/>
        <end position="80"/>
    </location>
</feature>
<reference evidence="2 3" key="1">
    <citation type="submission" date="2018-07" db="EMBL/GenBank/DDBJ databases">
        <title>The genomes of Aspergillus section Nigri reveals drivers in fungal speciation.</title>
        <authorList>
            <consortium name="DOE Joint Genome Institute"/>
            <person name="Vesth T.C."/>
            <person name="Nybo J."/>
            <person name="Theobald S."/>
            <person name="Brandl J."/>
            <person name="Frisvad J.C."/>
            <person name="Nielsen K.F."/>
            <person name="Lyhne E.K."/>
            <person name="Kogle M.E."/>
            <person name="Kuo A."/>
            <person name="Riley R."/>
            <person name="Clum A."/>
            <person name="Nolan M."/>
            <person name="Lipzen A."/>
            <person name="Salamov A."/>
            <person name="Henrissat B."/>
            <person name="Wiebenga A."/>
            <person name="De vries R.P."/>
            <person name="Grigoriev I.V."/>
            <person name="Mortensen U.H."/>
            <person name="Andersen M.R."/>
            <person name="Baker S.E."/>
        </authorList>
    </citation>
    <scope>NUCLEOTIDE SEQUENCE [LARGE SCALE GENOMIC DNA]</scope>
    <source>
        <strain evidence="2 3">CBS 139.54b</strain>
    </source>
</reference>
<dbReference type="AlphaFoldDB" id="A0A3F3PWT9"/>
<keyword evidence="1" id="KW-1133">Transmembrane helix</keyword>
<gene>
    <name evidence="2" type="ORF">BDQ94DRAFT_147404</name>
</gene>
<keyword evidence="1" id="KW-0812">Transmembrane</keyword>
<organism evidence="2 3">
    <name type="scientific">Aspergillus welwitschiae</name>
    <dbReference type="NCBI Taxonomy" id="1341132"/>
    <lineage>
        <taxon>Eukaryota</taxon>
        <taxon>Fungi</taxon>
        <taxon>Dikarya</taxon>
        <taxon>Ascomycota</taxon>
        <taxon>Pezizomycotina</taxon>
        <taxon>Eurotiomycetes</taxon>
        <taxon>Eurotiomycetidae</taxon>
        <taxon>Eurotiales</taxon>
        <taxon>Aspergillaceae</taxon>
        <taxon>Aspergillus</taxon>
        <taxon>Aspergillus subgen. Circumdati</taxon>
    </lineage>
</organism>
<protein>
    <submittedName>
        <fullName evidence="2">Uncharacterized protein</fullName>
    </submittedName>
</protein>
<dbReference type="Proteomes" id="UP000253729">
    <property type="component" value="Unassembled WGS sequence"/>
</dbReference>
<evidence type="ECO:0000313" key="2">
    <source>
        <dbReference type="EMBL" id="RDH31430.1"/>
    </source>
</evidence>
<evidence type="ECO:0000313" key="3">
    <source>
        <dbReference type="Proteomes" id="UP000253729"/>
    </source>
</evidence>